<keyword evidence="6" id="KW-0255">Endonuclease</keyword>
<reference evidence="9 10" key="1">
    <citation type="submission" date="2024-06" db="EMBL/GenBank/DDBJ databases">
        <title>A chromosome-level genome assembly of beet webworm, Loxostege sticticalis.</title>
        <authorList>
            <person name="Zhang Y."/>
        </authorList>
    </citation>
    <scope>NUCLEOTIDE SEQUENCE [LARGE SCALE GENOMIC DNA]</scope>
    <source>
        <strain evidence="9">AQ026</strain>
        <tissue evidence="9">Whole body</tissue>
    </source>
</reference>
<comment type="catalytic activity">
    <reaction evidence="1">
        <text>Endonucleolytic cleavage to 5'-phosphomonoester.</text>
        <dbReference type="EC" id="3.1.26.4"/>
    </reaction>
</comment>
<protein>
    <recommendedName>
        <fullName evidence="3">ribonuclease H</fullName>
        <ecNumber evidence="3">3.1.26.4</ecNumber>
    </recommendedName>
</protein>
<dbReference type="CDD" id="cd09276">
    <property type="entry name" value="Rnase_HI_RT_non_LTR"/>
    <property type="match status" value="1"/>
</dbReference>
<dbReference type="InterPro" id="IPR036397">
    <property type="entry name" value="RNaseH_sf"/>
</dbReference>
<proteinExistence type="inferred from homology"/>
<dbReference type="PANTHER" id="PTHR10642:SF26">
    <property type="entry name" value="RIBONUCLEASE H1"/>
    <property type="match status" value="1"/>
</dbReference>
<evidence type="ECO:0000313" key="10">
    <source>
        <dbReference type="Proteomes" id="UP001549920"/>
    </source>
</evidence>
<organism evidence="9 10">
    <name type="scientific">Loxostege sticticalis</name>
    <name type="common">Beet webworm moth</name>
    <dbReference type="NCBI Taxonomy" id="481309"/>
    <lineage>
        <taxon>Eukaryota</taxon>
        <taxon>Metazoa</taxon>
        <taxon>Ecdysozoa</taxon>
        <taxon>Arthropoda</taxon>
        <taxon>Hexapoda</taxon>
        <taxon>Insecta</taxon>
        <taxon>Pterygota</taxon>
        <taxon>Neoptera</taxon>
        <taxon>Endopterygota</taxon>
        <taxon>Lepidoptera</taxon>
        <taxon>Glossata</taxon>
        <taxon>Ditrysia</taxon>
        <taxon>Pyraloidea</taxon>
        <taxon>Crambidae</taxon>
        <taxon>Pyraustinae</taxon>
        <taxon>Loxostege</taxon>
    </lineage>
</organism>
<keyword evidence="10" id="KW-1185">Reference proteome</keyword>
<dbReference type="SUPFAM" id="SSF53098">
    <property type="entry name" value="Ribonuclease H-like"/>
    <property type="match status" value="1"/>
</dbReference>
<dbReference type="Proteomes" id="UP001549920">
    <property type="component" value="Unassembled WGS sequence"/>
</dbReference>
<name>A0ABR3IA52_LOXSC</name>
<dbReference type="PANTHER" id="PTHR10642">
    <property type="entry name" value="RIBONUCLEASE H1"/>
    <property type="match status" value="1"/>
</dbReference>
<keyword evidence="5" id="KW-0479">Metal-binding</keyword>
<gene>
    <name evidence="9" type="ORF">ABMA27_014769</name>
</gene>
<feature type="domain" description="RNase H type-1" evidence="8">
    <location>
        <begin position="261"/>
        <end position="393"/>
    </location>
</feature>
<accession>A0ABR3IA52</accession>
<comment type="similarity">
    <text evidence="2">Belongs to the RNase H family.</text>
</comment>
<evidence type="ECO:0000256" key="4">
    <source>
        <dbReference type="ARBA" id="ARBA00022722"/>
    </source>
</evidence>
<comment type="caution">
    <text evidence="9">The sequence shown here is derived from an EMBL/GenBank/DDBJ whole genome shotgun (WGS) entry which is preliminary data.</text>
</comment>
<evidence type="ECO:0000313" key="9">
    <source>
        <dbReference type="EMBL" id="KAL0893138.1"/>
    </source>
</evidence>
<dbReference type="Gene3D" id="3.30.420.10">
    <property type="entry name" value="Ribonuclease H-like superfamily/Ribonuclease H"/>
    <property type="match status" value="1"/>
</dbReference>
<evidence type="ECO:0000259" key="8">
    <source>
        <dbReference type="PROSITE" id="PS50879"/>
    </source>
</evidence>
<dbReference type="EMBL" id="JBEUOH010000006">
    <property type="protein sequence ID" value="KAL0893138.1"/>
    <property type="molecule type" value="Genomic_DNA"/>
</dbReference>
<evidence type="ECO:0000256" key="6">
    <source>
        <dbReference type="ARBA" id="ARBA00022759"/>
    </source>
</evidence>
<dbReference type="InterPro" id="IPR050092">
    <property type="entry name" value="RNase_H"/>
</dbReference>
<evidence type="ECO:0000256" key="3">
    <source>
        <dbReference type="ARBA" id="ARBA00012180"/>
    </source>
</evidence>
<evidence type="ECO:0000256" key="2">
    <source>
        <dbReference type="ARBA" id="ARBA00005300"/>
    </source>
</evidence>
<keyword evidence="7" id="KW-0378">Hydrolase</keyword>
<dbReference type="InterPro" id="IPR002156">
    <property type="entry name" value="RNaseH_domain"/>
</dbReference>
<dbReference type="EC" id="3.1.26.4" evidence="3"/>
<dbReference type="Pfam" id="PF00075">
    <property type="entry name" value="RNase_H"/>
    <property type="match status" value="1"/>
</dbReference>
<dbReference type="PROSITE" id="PS50879">
    <property type="entry name" value="RNASE_H_1"/>
    <property type="match status" value="1"/>
</dbReference>
<sequence length="552" mass="61518">MLDPLLKSLERRGYYVQAFADDIVMVFDGATALEVQRQASVALERVRVWGVENKLKFAPHKTNAMVITRKLKFDTPHLRMGGIDIGMSKEIKLLGVTIDDKLTYNTHVANICRKAIGIYKQLARAAKVSWGLHLEVVRTIYVAVVEPIVLYGASVWGSAAEKIGVQKQLNTIQRGFAQKMCRAYRTVSLNSALVLAGVLPLDLRIHEAASLYRIKRGAAVPGLCDREIERLTPAMEAPHPAQTSQLELTCLKDRDDVDANSSCAVKIFTDGSKIDGKVGAALSVWEGDAETKTVKLYLSSYCTVYQAELLAICVATRKIKKHTANTFAIYSDSMAALQTVTNLGALHPLATETRENISSISQQNKALSLFWIKAHVGLEGNERADHLAKEAAIASAKRKPDYDLCPVSFAKQILRMESLRKWGERYGSGDTAKITKMFLPNVVNAYKIVRKFEPTSQSTQLLTGHGGISEYLHRFKCKLSPGCICDPNVSETVPHIILECPAFCKERYNIENKIDRRLIAENIPDIMIGNLRQQFLDYCLKLMYIVIDRNKT</sequence>
<evidence type="ECO:0000256" key="7">
    <source>
        <dbReference type="ARBA" id="ARBA00022801"/>
    </source>
</evidence>
<dbReference type="InterPro" id="IPR012337">
    <property type="entry name" value="RNaseH-like_sf"/>
</dbReference>
<keyword evidence="4" id="KW-0540">Nuclease</keyword>
<evidence type="ECO:0000256" key="1">
    <source>
        <dbReference type="ARBA" id="ARBA00000077"/>
    </source>
</evidence>
<evidence type="ECO:0000256" key="5">
    <source>
        <dbReference type="ARBA" id="ARBA00022723"/>
    </source>
</evidence>